<keyword evidence="9" id="KW-0067">ATP-binding</keyword>
<dbReference type="SMART" id="SM00388">
    <property type="entry name" value="HisKA"/>
    <property type="match status" value="1"/>
</dbReference>
<evidence type="ECO:0000259" key="14">
    <source>
        <dbReference type="PROSITE" id="PS50109"/>
    </source>
</evidence>
<dbReference type="EC" id="2.7.13.3" evidence="3"/>
<evidence type="ECO:0000256" key="4">
    <source>
        <dbReference type="ARBA" id="ARBA00022475"/>
    </source>
</evidence>
<gene>
    <name evidence="16" type="ORF">ACFFK0_19425</name>
</gene>
<dbReference type="InterPro" id="IPR005467">
    <property type="entry name" value="His_kinase_dom"/>
</dbReference>
<dbReference type="InterPro" id="IPR003594">
    <property type="entry name" value="HATPase_dom"/>
</dbReference>
<keyword evidence="4" id="KW-1003">Cell membrane</keyword>
<dbReference type="Proteomes" id="UP001589776">
    <property type="component" value="Unassembled WGS sequence"/>
</dbReference>
<dbReference type="InterPro" id="IPR004358">
    <property type="entry name" value="Sig_transdc_His_kin-like_C"/>
</dbReference>
<organism evidence="16 17">
    <name type="scientific">Paenibacillus chartarius</name>
    <dbReference type="NCBI Taxonomy" id="747481"/>
    <lineage>
        <taxon>Bacteria</taxon>
        <taxon>Bacillati</taxon>
        <taxon>Bacillota</taxon>
        <taxon>Bacilli</taxon>
        <taxon>Bacillales</taxon>
        <taxon>Paenibacillaceae</taxon>
        <taxon>Paenibacillus</taxon>
    </lineage>
</organism>
<evidence type="ECO:0000256" key="11">
    <source>
        <dbReference type="ARBA" id="ARBA00023136"/>
    </source>
</evidence>
<keyword evidence="6" id="KW-0808">Transferase</keyword>
<dbReference type="GO" id="GO:0016301">
    <property type="term" value="F:kinase activity"/>
    <property type="evidence" value="ECO:0007669"/>
    <property type="project" value="UniProtKB-KW"/>
</dbReference>
<dbReference type="PANTHER" id="PTHR45453:SF1">
    <property type="entry name" value="PHOSPHATE REGULON SENSOR PROTEIN PHOR"/>
    <property type="match status" value="1"/>
</dbReference>
<accession>A0ABV6DPM9</accession>
<evidence type="ECO:0000256" key="10">
    <source>
        <dbReference type="ARBA" id="ARBA00023012"/>
    </source>
</evidence>
<feature type="domain" description="HAMP" evidence="15">
    <location>
        <begin position="81"/>
        <end position="133"/>
    </location>
</feature>
<dbReference type="SUPFAM" id="SSF47384">
    <property type="entry name" value="Homodimeric domain of signal transducing histidine kinase"/>
    <property type="match status" value="1"/>
</dbReference>
<dbReference type="InterPro" id="IPR003661">
    <property type="entry name" value="HisK_dim/P_dom"/>
</dbReference>
<dbReference type="Gene3D" id="6.10.340.10">
    <property type="match status" value="1"/>
</dbReference>
<evidence type="ECO:0000256" key="5">
    <source>
        <dbReference type="ARBA" id="ARBA00022553"/>
    </source>
</evidence>
<feature type="transmembrane region" description="Helical" evidence="13">
    <location>
        <begin position="57"/>
        <end position="79"/>
    </location>
</feature>
<dbReference type="CDD" id="cd00082">
    <property type="entry name" value="HisKA"/>
    <property type="match status" value="1"/>
</dbReference>
<keyword evidence="5" id="KW-0597">Phosphoprotein</keyword>
<dbReference type="Gene3D" id="1.10.287.130">
    <property type="match status" value="1"/>
</dbReference>
<dbReference type="InterPro" id="IPR050351">
    <property type="entry name" value="BphY/WalK/GraS-like"/>
</dbReference>
<proteinExistence type="predicted"/>
<dbReference type="Pfam" id="PF00672">
    <property type="entry name" value="HAMP"/>
    <property type="match status" value="1"/>
</dbReference>
<dbReference type="PROSITE" id="PS50885">
    <property type="entry name" value="HAMP"/>
    <property type="match status" value="1"/>
</dbReference>
<dbReference type="SMART" id="SM00304">
    <property type="entry name" value="HAMP"/>
    <property type="match status" value="1"/>
</dbReference>
<evidence type="ECO:0000256" key="12">
    <source>
        <dbReference type="SAM" id="MobiDB-lite"/>
    </source>
</evidence>
<keyword evidence="8 16" id="KW-0418">Kinase</keyword>
<feature type="region of interest" description="Disordered" evidence="12">
    <location>
        <begin position="345"/>
        <end position="367"/>
    </location>
</feature>
<dbReference type="SMART" id="SM00387">
    <property type="entry name" value="HATPase_c"/>
    <property type="match status" value="1"/>
</dbReference>
<dbReference type="InterPro" id="IPR003660">
    <property type="entry name" value="HAMP_dom"/>
</dbReference>
<evidence type="ECO:0000259" key="15">
    <source>
        <dbReference type="PROSITE" id="PS50885"/>
    </source>
</evidence>
<evidence type="ECO:0000313" key="17">
    <source>
        <dbReference type="Proteomes" id="UP001589776"/>
    </source>
</evidence>
<feature type="domain" description="Histidine kinase" evidence="14">
    <location>
        <begin position="148"/>
        <end position="366"/>
    </location>
</feature>
<dbReference type="PRINTS" id="PR00344">
    <property type="entry name" value="BCTRLSENSOR"/>
</dbReference>
<keyword evidence="17" id="KW-1185">Reference proteome</keyword>
<protein>
    <recommendedName>
        <fullName evidence="3">histidine kinase</fullName>
        <ecNumber evidence="3">2.7.13.3</ecNumber>
    </recommendedName>
</protein>
<keyword evidence="13" id="KW-1133">Transmembrane helix</keyword>
<comment type="subcellular location">
    <subcellularLocation>
        <location evidence="2">Cell membrane</location>
        <topology evidence="2">Multi-pass membrane protein</topology>
    </subcellularLocation>
</comment>
<comment type="catalytic activity">
    <reaction evidence="1">
        <text>ATP + protein L-histidine = ADP + protein N-phospho-L-histidine.</text>
        <dbReference type="EC" id="2.7.13.3"/>
    </reaction>
</comment>
<sequence>MGTMRIRTLTILGFLLILTLPWISFVTANAIVTKSWRLGEHESRQTADERMGGELAYVPQTAAAAAGLLLAFVIAGTAMRRLVLQPLESMSLAARQLAKGDWDVQLPRRGVAEIADVQVGFDVMVQGLRQSFMKQAELEEQRRFVMAALAHDLRTPLFALRGYLDGLEQGIVQSPEQMAKYVAVCKEKSAQLDRLVEELFTFTKTELLTPELLRRTVDLKLIFQASIDSLTPQARMKRVAIVTEFTADACNVTGDAQLLERAMNNLLDNAVRHSPPEGRVTVCCSREGAKVSFAVWDEGEGFSAEELERAFEPLYRGDPSRSRATGGAGLGLSISRSVIQRHGGELNAANRPGGGAELSGWMPASDD</sequence>
<dbReference type="SUPFAM" id="SSF158472">
    <property type="entry name" value="HAMP domain-like"/>
    <property type="match status" value="1"/>
</dbReference>
<evidence type="ECO:0000256" key="13">
    <source>
        <dbReference type="SAM" id="Phobius"/>
    </source>
</evidence>
<keyword evidence="11 13" id="KW-0472">Membrane</keyword>
<evidence type="ECO:0000256" key="8">
    <source>
        <dbReference type="ARBA" id="ARBA00022777"/>
    </source>
</evidence>
<dbReference type="InterPro" id="IPR036890">
    <property type="entry name" value="HATPase_C_sf"/>
</dbReference>
<evidence type="ECO:0000256" key="2">
    <source>
        <dbReference type="ARBA" id="ARBA00004651"/>
    </source>
</evidence>
<dbReference type="Pfam" id="PF02518">
    <property type="entry name" value="HATPase_c"/>
    <property type="match status" value="1"/>
</dbReference>
<name>A0ABV6DPM9_9BACL</name>
<evidence type="ECO:0000256" key="7">
    <source>
        <dbReference type="ARBA" id="ARBA00022741"/>
    </source>
</evidence>
<dbReference type="RefSeq" id="WP_377471987.1">
    <property type="nucleotide sequence ID" value="NZ_JBHLWN010000076.1"/>
</dbReference>
<evidence type="ECO:0000256" key="6">
    <source>
        <dbReference type="ARBA" id="ARBA00022679"/>
    </source>
</evidence>
<evidence type="ECO:0000256" key="1">
    <source>
        <dbReference type="ARBA" id="ARBA00000085"/>
    </source>
</evidence>
<comment type="caution">
    <text evidence="16">The sequence shown here is derived from an EMBL/GenBank/DDBJ whole genome shotgun (WGS) entry which is preliminary data.</text>
</comment>
<dbReference type="PANTHER" id="PTHR45453">
    <property type="entry name" value="PHOSPHATE REGULON SENSOR PROTEIN PHOR"/>
    <property type="match status" value="1"/>
</dbReference>
<dbReference type="InterPro" id="IPR036097">
    <property type="entry name" value="HisK_dim/P_sf"/>
</dbReference>
<dbReference type="CDD" id="cd00075">
    <property type="entry name" value="HATPase"/>
    <property type="match status" value="1"/>
</dbReference>
<evidence type="ECO:0000256" key="3">
    <source>
        <dbReference type="ARBA" id="ARBA00012438"/>
    </source>
</evidence>
<dbReference type="CDD" id="cd06225">
    <property type="entry name" value="HAMP"/>
    <property type="match status" value="1"/>
</dbReference>
<dbReference type="EMBL" id="JBHLWN010000076">
    <property type="protein sequence ID" value="MFC0214598.1"/>
    <property type="molecule type" value="Genomic_DNA"/>
</dbReference>
<evidence type="ECO:0000313" key="16">
    <source>
        <dbReference type="EMBL" id="MFC0214598.1"/>
    </source>
</evidence>
<dbReference type="SUPFAM" id="SSF55874">
    <property type="entry name" value="ATPase domain of HSP90 chaperone/DNA topoisomerase II/histidine kinase"/>
    <property type="match status" value="1"/>
</dbReference>
<dbReference type="PROSITE" id="PS50109">
    <property type="entry name" value="HIS_KIN"/>
    <property type="match status" value="1"/>
</dbReference>
<evidence type="ECO:0000256" key="9">
    <source>
        <dbReference type="ARBA" id="ARBA00022840"/>
    </source>
</evidence>
<keyword evidence="13" id="KW-0812">Transmembrane</keyword>
<keyword evidence="10" id="KW-0902">Two-component regulatory system</keyword>
<reference evidence="16 17" key="1">
    <citation type="submission" date="2024-09" db="EMBL/GenBank/DDBJ databases">
        <authorList>
            <person name="Sun Q."/>
            <person name="Mori K."/>
        </authorList>
    </citation>
    <scope>NUCLEOTIDE SEQUENCE [LARGE SCALE GENOMIC DNA]</scope>
    <source>
        <strain evidence="16 17">CCM 7759</strain>
    </source>
</reference>
<dbReference type="Pfam" id="PF00512">
    <property type="entry name" value="HisKA"/>
    <property type="match status" value="1"/>
</dbReference>
<keyword evidence="7" id="KW-0547">Nucleotide-binding</keyword>
<dbReference type="Gene3D" id="3.30.565.10">
    <property type="entry name" value="Histidine kinase-like ATPase, C-terminal domain"/>
    <property type="match status" value="1"/>
</dbReference>